<feature type="transmembrane region" description="Helical" evidence="4">
    <location>
        <begin position="49"/>
        <end position="70"/>
    </location>
</feature>
<name>A0ABD0VZH8_UMBPY</name>
<dbReference type="PANTHER" id="PTHR23251:SF0">
    <property type="entry name" value="PROTEIN LYRIC"/>
    <property type="match status" value="1"/>
</dbReference>
<feature type="region of interest" description="Disordered" evidence="3">
    <location>
        <begin position="478"/>
        <end position="512"/>
    </location>
</feature>
<sequence length="512" mass="55484">MATDWRALATEQAEVISSRIRDLLSSGKGYIRAEFGVDLGLTPELYPSWAILSTAVAGLLVVLVLSWAAVCGSFVGRKKRGVPVTQESGDFSKAQVTKTVKPDEQRKKTKKKPSEKKAQSNGRSLPEPQQEVKQCIEISKPSLEINAEKGKKNKKKSKPEEKTVKSISASDGKEADDGFWETKVSNREKRQQKRKDKGSDGSGGGSSPGGVEFPAFQVKAPPAAQPIIRKNKVLEPMRARGKGESILAPGLTGWRDETPFNGGWSDISMKLPVQLSASEGEKWPAIPKGPRNTWGQENEGSWSGVEGRMKTEPNTVTFSILSLKTKEPVPPPAADLTWERPPVEDDWSGFNGTAAADPSSDWSEPTELWGNYEDAEPAEPPAPPTQATEPQETRTAPPTHATVTQGTRTALPTHATVTQGTRGSDDDKEKGEPTGGVLTKSKKKKKKKIRLDEEGGATQVCPESRIVAVETTSLPLSAVAWPSDPIPSSQKISDPSFEAPKPSQKKKVRRET</sequence>
<dbReference type="PANTHER" id="PTHR23251">
    <property type="entry name" value="LYSINE-RICH CEACAM1 CO-ISOLATED PROTEIN LYRIC PROTEIN"/>
    <property type="match status" value="1"/>
</dbReference>
<dbReference type="InterPro" id="IPR052305">
    <property type="entry name" value="TransReg_TumorExp"/>
</dbReference>
<keyword evidence="4" id="KW-0812">Transmembrane</keyword>
<evidence type="ECO:0000256" key="4">
    <source>
        <dbReference type="SAM" id="Phobius"/>
    </source>
</evidence>
<feature type="compositionally biased region" description="Basic residues" evidence="3">
    <location>
        <begin position="440"/>
        <end position="449"/>
    </location>
</feature>
<feature type="compositionally biased region" description="Polar residues" evidence="3">
    <location>
        <begin position="401"/>
        <end position="422"/>
    </location>
</feature>
<evidence type="ECO:0000313" key="6">
    <source>
        <dbReference type="Proteomes" id="UP001557470"/>
    </source>
</evidence>
<dbReference type="Proteomes" id="UP001557470">
    <property type="component" value="Unassembled WGS sequence"/>
</dbReference>
<evidence type="ECO:0000256" key="2">
    <source>
        <dbReference type="ARBA" id="ARBA00023242"/>
    </source>
</evidence>
<comment type="subcellular location">
    <subcellularLocation>
        <location evidence="1">Nucleus</location>
    </subcellularLocation>
</comment>
<accession>A0ABD0VZH8</accession>
<keyword evidence="4" id="KW-0472">Membrane</keyword>
<proteinExistence type="predicted"/>
<dbReference type="GO" id="GO:0005634">
    <property type="term" value="C:nucleus"/>
    <property type="evidence" value="ECO:0007669"/>
    <property type="project" value="UniProtKB-SubCell"/>
</dbReference>
<dbReference type="InterPro" id="IPR031402">
    <property type="entry name" value="LYRIC"/>
</dbReference>
<evidence type="ECO:0000256" key="1">
    <source>
        <dbReference type="ARBA" id="ARBA00004123"/>
    </source>
</evidence>
<protein>
    <recommendedName>
        <fullName evidence="7">Metadherin</fullName>
    </recommendedName>
</protein>
<dbReference type="EMBL" id="JAGEUA010000011">
    <property type="protein sequence ID" value="KAL0961703.1"/>
    <property type="molecule type" value="Genomic_DNA"/>
</dbReference>
<keyword evidence="2" id="KW-0539">Nucleus</keyword>
<gene>
    <name evidence="5" type="ORF">UPYG_G00330600</name>
</gene>
<dbReference type="Pfam" id="PF15686">
    <property type="entry name" value="LYRIC"/>
    <property type="match status" value="1"/>
</dbReference>
<organism evidence="5 6">
    <name type="scientific">Umbra pygmaea</name>
    <name type="common">Eastern mudminnow</name>
    <dbReference type="NCBI Taxonomy" id="75934"/>
    <lineage>
        <taxon>Eukaryota</taxon>
        <taxon>Metazoa</taxon>
        <taxon>Chordata</taxon>
        <taxon>Craniata</taxon>
        <taxon>Vertebrata</taxon>
        <taxon>Euteleostomi</taxon>
        <taxon>Actinopterygii</taxon>
        <taxon>Neopterygii</taxon>
        <taxon>Teleostei</taxon>
        <taxon>Protacanthopterygii</taxon>
        <taxon>Esociformes</taxon>
        <taxon>Umbridae</taxon>
        <taxon>Umbra</taxon>
    </lineage>
</organism>
<evidence type="ECO:0008006" key="7">
    <source>
        <dbReference type="Google" id="ProtNLM"/>
    </source>
</evidence>
<comment type="caution">
    <text evidence="5">The sequence shown here is derived from an EMBL/GenBank/DDBJ whole genome shotgun (WGS) entry which is preliminary data.</text>
</comment>
<feature type="compositionally biased region" description="Basic residues" evidence="3">
    <location>
        <begin position="503"/>
        <end position="512"/>
    </location>
</feature>
<feature type="compositionally biased region" description="Basic and acidic residues" evidence="3">
    <location>
        <begin position="423"/>
        <end position="432"/>
    </location>
</feature>
<dbReference type="AlphaFoldDB" id="A0ABD0VZH8"/>
<evidence type="ECO:0000256" key="3">
    <source>
        <dbReference type="SAM" id="MobiDB-lite"/>
    </source>
</evidence>
<reference evidence="5 6" key="1">
    <citation type="submission" date="2024-06" db="EMBL/GenBank/DDBJ databases">
        <authorList>
            <person name="Pan Q."/>
            <person name="Wen M."/>
            <person name="Jouanno E."/>
            <person name="Zahm M."/>
            <person name="Klopp C."/>
            <person name="Cabau C."/>
            <person name="Louis A."/>
            <person name="Berthelot C."/>
            <person name="Parey E."/>
            <person name="Roest Crollius H."/>
            <person name="Montfort J."/>
            <person name="Robinson-Rechavi M."/>
            <person name="Bouchez O."/>
            <person name="Lampietro C."/>
            <person name="Lopez Roques C."/>
            <person name="Donnadieu C."/>
            <person name="Postlethwait J."/>
            <person name="Bobe J."/>
            <person name="Verreycken H."/>
            <person name="Guiguen Y."/>
        </authorList>
    </citation>
    <scope>NUCLEOTIDE SEQUENCE [LARGE SCALE GENOMIC DNA]</scope>
    <source>
        <strain evidence="5">Up_M1</strain>
        <tissue evidence="5">Testis</tissue>
    </source>
</reference>
<feature type="region of interest" description="Disordered" evidence="3">
    <location>
        <begin position="281"/>
        <end position="311"/>
    </location>
</feature>
<feature type="region of interest" description="Disordered" evidence="3">
    <location>
        <begin position="91"/>
        <end position="216"/>
    </location>
</feature>
<feature type="region of interest" description="Disordered" evidence="3">
    <location>
        <begin position="323"/>
        <end position="459"/>
    </location>
</feature>
<keyword evidence="4" id="KW-1133">Transmembrane helix</keyword>
<feature type="compositionally biased region" description="Low complexity" evidence="3">
    <location>
        <begin position="385"/>
        <end position="396"/>
    </location>
</feature>
<evidence type="ECO:0000313" key="5">
    <source>
        <dbReference type="EMBL" id="KAL0961703.1"/>
    </source>
</evidence>
<keyword evidence="6" id="KW-1185">Reference proteome</keyword>